<evidence type="ECO:0000256" key="1">
    <source>
        <dbReference type="SAM" id="SignalP"/>
    </source>
</evidence>
<feature type="signal peptide" evidence="1">
    <location>
        <begin position="1"/>
        <end position="26"/>
    </location>
</feature>
<name>A0A375Z039_MYCSH</name>
<keyword evidence="3" id="KW-1185">Reference proteome</keyword>
<gene>
    <name evidence="2" type="ORF">MSP7336_02810</name>
</gene>
<dbReference type="AlphaFoldDB" id="A0A375Z039"/>
<sequence>MAMIRLAQFIAAAMLLLAGCTASTPALPPAGDTSQIHDLVAGPGGADFLSSLSTYKWPDGGASAAGLFGWIPRDAASTDSVVATRAGETAHALARFLGTHESELLSVRTGRFGLKHRDLGALNPKLVQGYAAALTPFQGAIACDSSNSRGFDLLGEDCASAIVYARSIFTLLNTDPVAASDFSEAAYRHMDAYIERFAEGVGKRAATFPQGPQVAGRLLGLVTVGASRSGIKVPTVQDAENRAYYLTAKAVLPKGTNPGLPPEYFANGELMSPEDIDKKLGSDALADYYASLATYLRGVDDAESHISKDLRQAYWAATGKP</sequence>
<feature type="chain" id="PRO_5038882103" evidence="1">
    <location>
        <begin position="27"/>
        <end position="321"/>
    </location>
</feature>
<dbReference type="STRING" id="29313.BHQ16_03225"/>
<dbReference type="PROSITE" id="PS51257">
    <property type="entry name" value="PROKAR_LIPOPROTEIN"/>
    <property type="match status" value="1"/>
</dbReference>
<evidence type="ECO:0000313" key="3">
    <source>
        <dbReference type="Proteomes" id="UP000252015"/>
    </source>
</evidence>
<organism evidence="2 3">
    <name type="scientific">Mycobacterium shimoidei</name>
    <dbReference type="NCBI Taxonomy" id="29313"/>
    <lineage>
        <taxon>Bacteria</taxon>
        <taxon>Bacillati</taxon>
        <taxon>Actinomycetota</taxon>
        <taxon>Actinomycetes</taxon>
        <taxon>Mycobacteriales</taxon>
        <taxon>Mycobacteriaceae</taxon>
        <taxon>Mycobacterium</taxon>
    </lineage>
</organism>
<dbReference type="Proteomes" id="UP000252015">
    <property type="component" value="Unassembled WGS sequence"/>
</dbReference>
<proteinExistence type="predicted"/>
<protein>
    <submittedName>
        <fullName evidence="2">Uncharacterized protein</fullName>
    </submittedName>
</protein>
<dbReference type="EMBL" id="UEGW01000001">
    <property type="protein sequence ID" value="SRX94553.1"/>
    <property type="molecule type" value="Genomic_DNA"/>
</dbReference>
<accession>A0A375Z039</accession>
<evidence type="ECO:0000313" key="2">
    <source>
        <dbReference type="EMBL" id="SRX94553.1"/>
    </source>
</evidence>
<keyword evidence="1" id="KW-0732">Signal</keyword>
<reference evidence="2 3" key="1">
    <citation type="submission" date="2018-05" db="EMBL/GenBank/DDBJ databases">
        <authorList>
            <consortium name="IHU Genomes"/>
        </authorList>
    </citation>
    <scope>NUCLEOTIDE SEQUENCE [LARGE SCALE GENOMIC DNA]</scope>
    <source>
        <strain evidence="2 3">P7336</strain>
    </source>
</reference>